<dbReference type="OrthoDB" id="754837at2759"/>
<gene>
    <name evidence="2" type="ORF">G2W53_027960</name>
</gene>
<reference evidence="2" key="1">
    <citation type="submission" date="2020-09" db="EMBL/GenBank/DDBJ databases">
        <title>Genome-Enabled Discovery of Anthraquinone Biosynthesis in Senna tora.</title>
        <authorList>
            <person name="Kang S.-H."/>
            <person name="Pandey R.P."/>
            <person name="Lee C.-M."/>
            <person name="Sim J.-S."/>
            <person name="Jeong J.-T."/>
            <person name="Choi B.-S."/>
            <person name="Jung M."/>
            <person name="Ginzburg D."/>
            <person name="Zhao K."/>
            <person name="Won S.Y."/>
            <person name="Oh T.-J."/>
            <person name="Yu Y."/>
            <person name="Kim N.-H."/>
            <person name="Lee O.R."/>
            <person name="Lee T.-H."/>
            <person name="Bashyal P."/>
            <person name="Kim T.-S."/>
            <person name="Lee W.-H."/>
            <person name="Kawkins C."/>
            <person name="Kim C.-K."/>
            <person name="Kim J.S."/>
            <person name="Ahn B.O."/>
            <person name="Rhee S.Y."/>
            <person name="Sohng J.K."/>
        </authorList>
    </citation>
    <scope>NUCLEOTIDE SEQUENCE</scope>
    <source>
        <tissue evidence="2">Leaf</tissue>
    </source>
</reference>
<organism evidence="2 3">
    <name type="scientific">Senna tora</name>
    <dbReference type="NCBI Taxonomy" id="362788"/>
    <lineage>
        <taxon>Eukaryota</taxon>
        <taxon>Viridiplantae</taxon>
        <taxon>Streptophyta</taxon>
        <taxon>Embryophyta</taxon>
        <taxon>Tracheophyta</taxon>
        <taxon>Spermatophyta</taxon>
        <taxon>Magnoliopsida</taxon>
        <taxon>eudicotyledons</taxon>
        <taxon>Gunneridae</taxon>
        <taxon>Pentapetalae</taxon>
        <taxon>rosids</taxon>
        <taxon>fabids</taxon>
        <taxon>Fabales</taxon>
        <taxon>Fabaceae</taxon>
        <taxon>Caesalpinioideae</taxon>
        <taxon>Cassia clade</taxon>
        <taxon>Senna</taxon>
    </lineage>
</organism>
<evidence type="ECO:0000313" key="3">
    <source>
        <dbReference type="Proteomes" id="UP000634136"/>
    </source>
</evidence>
<keyword evidence="3" id="KW-1185">Reference proteome</keyword>
<accession>A0A834T4A0</accession>
<dbReference type="EMBL" id="JAAIUW010000009">
    <property type="protein sequence ID" value="KAF7813991.1"/>
    <property type="molecule type" value="Genomic_DNA"/>
</dbReference>
<proteinExistence type="inferred from homology"/>
<dbReference type="PANTHER" id="PTHR31374">
    <property type="entry name" value="AUXIN-INDUCED PROTEIN-LIKE-RELATED"/>
    <property type="match status" value="1"/>
</dbReference>
<sequence length="106" mass="12530">MGARVSSLRNHLGGSRGYVPICVGVDEDHRRRFMIHTKAFKDAIFCELLTKSAEEYGFQNDGILRILFEAQDFEDWIIKSYNRNKIMMRVKSRRSYPLRRFNRSDP</sequence>
<dbReference type="GO" id="GO:0009733">
    <property type="term" value="P:response to auxin"/>
    <property type="evidence" value="ECO:0007669"/>
    <property type="project" value="InterPro"/>
</dbReference>
<evidence type="ECO:0000256" key="1">
    <source>
        <dbReference type="ARBA" id="ARBA00006974"/>
    </source>
</evidence>
<dbReference type="Pfam" id="PF02519">
    <property type="entry name" value="Auxin_inducible"/>
    <property type="match status" value="1"/>
</dbReference>
<dbReference type="Proteomes" id="UP000634136">
    <property type="component" value="Unassembled WGS sequence"/>
</dbReference>
<dbReference type="InterPro" id="IPR003676">
    <property type="entry name" value="SAUR_fam"/>
</dbReference>
<evidence type="ECO:0000313" key="2">
    <source>
        <dbReference type="EMBL" id="KAF7813991.1"/>
    </source>
</evidence>
<dbReference type="PANTHER" id="PTHR31374:SF32">
    <property type="entry name" value="SAUR FAMILY PROTEIN"/>
    <property type="match status" value="1"/>
</dbReference>
<comment type="similarity">
    <text evidence="1">Belongs to the ARG7 family.</text>
</comment>
<dbReference type="AlphaFoldDB" id="A0A834T4A0"/>
<name>A0A834T4A0_9FABA</name>
<protein>
    <submittedName>
        <fullName evidence="2">Auxin-responsive protein SAUR71-like</fullName>
    </submittedName>
</protein>
<comment type="caution">
    <text evidence="2">The sequence shown here is derived from an EMBL/GenBank/DDBJ whole genome shotgun (WGS) entry which is preliminary data.</text>
</comment>